<dbReference type="FunFam" id="2.60.40.10:FF:000328">
    <property type="entry name" value="CLUMA_CG000981, isoform A"/>
    <property type="match status" value="1"/>
</dbReference>
<evidence type="ECO:0000256" key="3">
    <source>
        <dbReference type="ARBA" id="ARBA00022729"/>
    </source>
</evidence>
<evidence type="ECO:0000313" key="12">
    <source>
        <dbReference type="Proteomes" id="UP001497623"/>
    </source>
</evidence>
<evidence type="ECO:0000256" key="9">
    <source>
        <dbReference type="SAM" id="SignalP"/>
    </source>
</evidence>
<dbReference type="Pfam" id="PF07686">
    <property type="entry name" value="V-set"/>
    <property type="match status" value="1"/>
</dbReference>
<dbReference type="CDD" id="cd00096">
    <property type="entry name" value="Ig"/>
    <property type="match status" value="1"/>
</dbReference>
<dbReference type="AlphaFoldDB" id="A0AAV2QEM6"/>
<dbReference type="Gene3D" id="2.60.40.10">
    <property type="entry name" value="Immunoglobulins"/>
    <property type="match status" value="3"/>
</dbReference>
<feature type="domain" description="Ig-like" evidence="10">
    <location>
        <begin position="19"/>
        <end position="117"/>
    </location>
</feature>
<keyword evidence="12" id="KW-1185">Reference proteome</keyword>
<dbReference type="Pfam" id="PF07679">
    <property type="entry name" value="I-set"/>
    <property type="match status" value="1"/>
</dbReference>
<dbReference type="InterPro" id="IPR003599">
    <property type="entry name" value="Ig_sub"/>
</dbReference>
<name>A0AAV2QEM6_MEGNR</name>
<dbReference type="PROSITE" id="PS50835">
    <property type="entry name" value="IG_LIKE"/>
    <property type="match status" value="3"/>
</dbReference>
<dbReference type="InterPro" id="IPR007110">
    <property type="entry name" value="Ig-like_dom"/>
</dbReference>
<evidence type="ECO:0000313" key="11">
    <source>
        <dbReference type="EMBL" id="CAL4082320.1"/>
    </source>
</evidence>
<evidence type="ECO:0000256" key="5">
    <source>
        <dbReference type="ARBA" id="ARBA00023136"/>
    </source>
</evidence>
<protein>
    <recommendedName>
        <fullName evidence="10">Ig-like domain-containing protein</fullName>
    </recommendedName>
</protein>
<keyword evidence="4" id="KW-0677">Repeat</keyword>
<evidence type="ECO:0000256" key="8">
    <source>
        <dbReference type="ARBA" id="ARBA00023319"/>
    </source>
</evidence>
<evidence type="ECO:0000256" key="1">
    <source>
        <dbReference type="ARBA" id="ARBA00004236"/>
    </source>
</evidence>
<keyword evidence="3 9" id="KW-0732">Signal</keyword>
<dbReference type="GO" id="GO:0005886">
    <property type="term" value="C:plasma membrane"/>
    <property type="evidence" value="ECO:0007669"/>
    <property type="project" value="UniProtKB-SubCell"/>
</dbReference>
<accession>A0AAV2QEM6</accession>
<dbReference type="SUPFAM" id="SSF48726">
    <property type="entry name" value="Immunoglobulin"/>
    <property type="match status" value="3"/>
</dbReference>
<feature type="domain" description="Ig-like" evidence="10">
    <location>
        <begin position="128"/>
        <end position="214"/>
    </location>
</feature>
<evidence type="ECO:0000256" key="2">
    <source>
        <dbReference type="ARBA" id="ARBA00022475"/>
    </source>
</evidence>
<gene>
    <name evidence="11" type="ORF">MNOR_LOCUS11832</name>
</gene>
<keyword evidence="2" id="KW-1003">Cell membrane</keyword>
<evidence type="ECO:0000256" key="7">
    <source>
        <dbReference type="ARBA" id="ARBA00023180"/>
    </source>
</evidence>
<proteinExistence type="predicted"/>
<evidence type="ECO:0000256" key="6">
    <source>
        <dbReference type="ARBA" id="ARBA00023157"/>
    </source>
</evidence>
<dbReference type="InterPro" id="IPR036179">
    <property type="entry name" value="Ig-like_dom_sf"/>
</dbReference>
<sequence>MRILIFLTALATALAQRTPSISWIQKEQVVDIGSSFELQCSVQYAQDYPVLWVKRGTGDTQDLPISTGPTLIVRSSRYALRHDSGSSTYILQIKDIQESDGGEYMCQVILGINNRISASTNLLVRRPPVISDNSTRNVVVSEGDPVNLECYAGGMPQPNITWRRENNAILPTGGSIARGNKLQILKIRKEDRGTYYCIADNGVGRGARRNVNVEVEFAPVVKATRPHVYQALQYDMDLECHVEAYPPAAIRWILKQESLVNNQHYRVSQFATADEYTDTTLRVLSIEKRQFGNYSCVANNKLGQSHAVVQLIESITPVCPPACDNLNFSGDASRTVTSPALAALALVAAVFHRI</sequence>
<dbReference type="InterPro" id="IPR013783">
    <property type="entry name" value="Ig-like_fold"/>
</dbReference>
<organism evidence="11 12">
    <name type="scientific">Meganyctiphanes norvegica</name>
    <name type="common">Northern krill</name>
    <name type="synonym">Thysanopoda norvegica</name>
    <dbReference type="NCBI Taxonomy" id="48144"/>
    <lineage>
        <taxon>Eukaryota</taxon>
        <taxon>Metazoa</taxon>
        <taxon>Ecdysozoa</taxon>
        <taxon>Arthropoda</taxon>
        <taxon>Crustacea</taxon>
        <taxon>Multicrustacea</taxon>
        <taxon>Malacostraca</taxon>
        <taxon>Eumalacostraca</taxon>
        <taxon>Eucarida</taxon>
        <taxon>Euphausiacea</taxon>
        <taxon>Euphausiidae</taxon>
        <taxon>Meganyctiphanes</taxon>
    </lineage>
</organism>
<dbReference type="SMART" id="SM00408">
    <property type="entry name" value="IGc2"/>
    <property type="match status" value="3"/>
</dbReference>
<comment type="caution">
    <text evidence="11">The sequence shown here is derived from an EMBL/GenBank/DDBJ whole genome shotgun (WGS) entry which is preliminary data.</text>
</comment>
<keyword evidence="7" id="KW-0325">Glycoprotein</keyword>
<feature type="domain" description="Ig-like" evidence="10">
    <location>
        <begin position="219"/>
        <end position="316"/>
    </location>
</feature>
<dbReference type="GO" id="GO:0043005">
    <property type="term" value="C:neuron projection"/>
    <property type="evidence" value="ECO:0007669"/>
    <property type="project" value="TreeGrafter"/>
</dbReference>
<dbReference type="SMART" id="SM00409">
    <property type="entry name" value="IG"/>
    <property type="match status" value="3"/>
</dbReference>
<dbReference type="EMBL" id="CAXKWB010006303">
    <property type="protein sequence ID" value="CAL4082320.1"/>
    <property type="molecule type" value="Genomic_DNA"/>
</dbReference>
<feature type="chain" id="PRO_5043640515" description="Ig-like domain-containing protein" evidence="9">
    <location>
        <begin position="16"/>
        <end position="354"/>
    </location>
</feature>
<evidence type="ECO:0000259" key="10">
    <source>
        <dbReference type="PROSITE" id="PS50835"/>
    </source>
</evidence>
<dbReference type="PANTHER" id="PTHR12231:SF220">
    <property type="entry name" value="LACHESIN"/>
    <property type="match status" value="1"/>
</dbReference>
<reference evidence="11 12" key="1">
    <citation type="submission" date="2024-05" db="EMBL/GenBank/DDBJ databases">
        <authorList>
            <person name="Wallberg A."/>
        </authorList>
    </citation>
    <scope>NUCLEOTIDE SEQUENCE [LARGE SCALE GENOMIC DNA]</scope>
</reference>
<dbReference type="Proteomes" id="UP001497623">
    <property type="component" value="Unassembled WGS sequence"/>
</dbReference>
<keyword evidence="8" id="KW-0393">Immunoglobulin domain</keyword>
<keyword evidence="5" id="KW-0472">Membrane</keyword>
<keyword evidence="6" id="KW-1015">Disulfide bond</keyword>
<feature type="signal peptide" evidence="9">
    <location>
        <begin position="1"/>
        <end position="15"/>
    </location>
</feature>
<dbReference type="InterPro" id="IPR003598">
    <property type="entry name" value="Ig_sub2"/>
</dbReference>
<comment type="subcellular location">
    <subcellularLocation>
        <location evidence="1">Cell membrane</location>
    </subcellularLocation>
</comment>
<dbReference type="InterPro" id="IPR051170">
    <property type="entry name" value="Neural/epithelial_adhesion"/>
</dbReference>
<dbReference type="Pfam" id="PF13927">
    <property type="entry name" value="Ig_3"/>
    <property type="match status" value="1"/>
</dbReference>
<dbReference type="InterPro" id="IPR013106">
    <property type="entry name" value="Ig_V-set"/>
</dbReference>
<dbReference type="PANTHER" id="PTHR12231">
    <property type="entry name" value="CTX-RELATED TYPE I TRANSMEMBRANE PROTEIN"/>
    <property type="match status" value="1"/>
</dbReference>
<evidence type="ECO:0000256" key="4">
    <source>
        <dbReference type="ARBA" id="ARBA00022737"/>
    </source>
</evidence>
<dbReference type="InterPro" id="IPR013098">
    <property type="entry name" value="Ig_I-set"/>
</dbReference>